<dbReference type="RefSeq" id="WP_145049521.1">
    <property type="nucleotide sequence ID" value="NZ_CP036433.1"/>
</dbReference>
<evidence type="ECO:0000313" key="2">
    <source>
        <dbReference type="Proteomes" id="UP000317648"/>
    </source>
</evidence>
<organism evidence="1 2">
    <name type="scientific">Lignipirellula cremea</name>
    <dbReference type="NCBI Taxonomy" id="2528010"/>
    <lineage>
        <taxon>Bacteria</taxon>
        <taxon>Pseudomonadati</taxon>
        <taxon>Planctomycetota</taxon>
        <taxon>Planctomycetia</taxon>
        <taxon>Pirellulales</taxon>
        <taxon>Pirellulaceae</taxon>
        <taxon>Lignipirellula</taxon>
    </lineage>
</organism>
<gene>
    <name evidence="1" type="ORF">Pla8534_08220</name>
</gene>
<protein>
    <submittedName>
        <fullName evidence="1">Uncharacterized protein</fullName>
    </submittedName>
</protein>
<evidence type="ECO:0000313" key="1">
    <source>
        <dbReference type="EMBL" id="QDU93047.1"/>
    </source>
</evidence>
<keyword evidence="2" id="KW-1185">Reference proteome</keyword>
<dbReference type="KEGG" id="lcre:Pla8534_08220"/>
<sequence length="286" mass="30967">MAALSQRMLSFLGGGLGLASGLLLTIAAALWTPTFSARLSARVERDRAPLEAQLQRLARIAQQVDAAPIGEHNDKTLVVTGPAPDFRQRYGEPPDTWNAGVVKAVDLARLQPGKRPGDVLPREELDWAGPSHVFGRYYEEPFLINAADMLYAEPGLHATSFLADNQDLDRMLQLRYLVVVRLVSQTEPEVAGEEFTPGGLVAEGLLFDLETGELIGGFPFIATNSDAVPYEIEEASSTEETEAAARAMLMADLYGNLEAAFWHTLHEALPAAVSDQSAERLPAGDV</sequence>
<dbReference type="AlphaFoldDB" id="A0A518DMI2"/>
<name>A0A518DMI2_9BACT</name>
<reference evidence="1 2" key="1">
    <citation type="submission" date="2019-02" db="EMBL/GenBank/DDBJ databases">
        <title>Deep-cultivation of Planctomycetes and their phenomic and genomic characterization uncovers novel biology.</title>
        <authorList>
            <person name="Wiegand S."/>
            <person name="Jogler M."/>
            <person name="Boedeker C."/>
            <person name="Pinto D."/>
            <person name="Vollmers J."/>
            <person name="Rivas-Marin E."/>
            <person name="Kohn T."/>
            <person name="Peeters S.H."/>
            <person name="Heuer A."/>
            <person name="Rast P."/>
            <person name="Oberbeckmann S."/>
            <person name="Bunk B."/>
            <person name="Jeske O."/>
            <person name="Meyerdierks A."/>
            <person name="Storesund J.E."/>
            <person name="Kallscheuer N."/>
            <person name="Luecker S."/>
            <person name="Lage O.M."/>
            <person name="Pohl T."/>
            <person name="Merkel B.J."/>
            <person name="Hornburger P."/>
            <person name="Mueller R.-W."/>
            <person name="Bruemmer F."/>
            <person name="Labrenz M."/>
            <person name="Spormann A.M."/>
            <person name="Op den Camp H."/>
            <person name="Overmann J."/>
            <person name="Amann R."/>
            <person name="Jetten M.S.M."/>
            <person name="Mascher T."/>
            <person name="Medema M.H."/>
            <person name="Devos D.P."/>
            <person name="Kaster A.-K."/>
            <person name="Ovreas L."/>
            <person name="Rohde M."/>
            <person name="Galperin M.Y."/>
            <person name="Jogler C."/>
        </authorList>
    </citation>
    <scope>NUCLEOTIDE SEQUENCE [LARGE SCALE GENOMIC DNA]</scope>
    <source>
        <strain evidence="1 2">Pla85_3_4</strain>
    </source>
</reference>
<dbReference type="EMBL" id="CP036433">
    <property type="protein sequence ID" value="QDU93047.1"/>
    <property type="molecule type" value="Genomic_DNA"/>
</dbReference>
<dbReference type="Proteomes" id="UP000317648">
    <property type="component" value="Chromosome"/>
</dbReference>
<proteinExistence type="predicted"/>
<accession>A0A518DMI2</accession>